<accession>G0NSD8</accession>
<gene>
    <name evidence="3" type="ORF">CAEBREN_14866</name>
</gene>
<feature type="coiled-coil region" evidence="1">
    <location>
        <begin position="1321"/>
        <end position="1348"/>
    </location>
</feature>
<evidence type="ECO:0000256" key="1">
    <source>
        <dbReference type="SAM" id="Coils"/>
    </source>
</evidence>
<dbReference type="HOGENOM" id="CLU_256915_0_0_1"/>
<dbReference type="EMBL" id="GL379937">
    <property type="protein sequence ID" value="EGT36747.1"/>
    <property type="molecule type" value="Genomic_DNA"/>
</dbReference>
<dbReference type="Proteomes" id="UP000008068">
    <property type="component" value="Unassembled WGS sequence"/>
</dbReference>
<sequence length="1362" mass="158371">MSAARSSEDVPETSSESEKHSSIRIGPGNWHQHEESKKEKDLEDQQKMDVPDSSTDTMKDLGNVYDPPPIWAFPFKTDSGAQEPPSSYSKDVPDFPKYNEDLGSYYNLPPHPIWDFHKERDSAAQESSSSYSKISSGSMLEVNMLRQTTQELKAVLHRMEEPMQQVKNDRFCADRYSICRRLATKVEEKLNTLLCVSERIQSYSDATWKEAAKKYWKYIAKVKSYSDELLLALKQNDPVQSVNCYNQIVKEICYGEIIDELFNVMESLDQKKIENDRIVHEAVSKLIEARKKLEDIVMGLKHTMEWSCRKGEINKTERGASTTIENNLMAAQQLLHVIKESTFAITSNKMEFSNIAQRILNLTLKVGESRNRFFAALCEEPLCSNRNIFETFVEDVKFLNSLIDEIAKLQNPLYKNEPSGNNAIHSDEWLDDAFMERKKALPVEQSDSKSEPKIGSSELDISSKILAQFCVKVKNSIKTHFMRATDQGGYVLHHFISIESELLKFQKYSAWVIKDLESPVIEDSDTSDKDRIVQKSKRAIAFHKSNLLSILSDIRKSIRNFKVIFDEEENAIQTVRLFLPPLAFGVLSARNSYKELRLSQQIQNTAQEEFTKHQCWRILSWMISVLEFLENAIRNEVQAAWNSIERLGHVMAEAQKYEFVTQPQNNEWSAEHPRVFGTLDGNHTSSPNIDECRPSYVTRSATGVERNKNNNSQLKELISTWGSLTGKIYGYLTVMRMALPGLNLEQQQQANLNTSITNLSTTYMPEWWNEFLENIGSSNVTTNPFFFWTMDNDTVRSTSEQSAESSDSKTLVNTPIPRGSISQYNSKLSDEKKSIEQGFERIQINWAMLDKIMMEKKLLDENVEDEELKQMEEEFQKHILEQKRRNEEELKRIIEKTHHEIMLNHEKMEKLFDEMSRKNVHQKNKSDVDEVFVESDHKKVQSNVCNNDPGNSEPQESLRLTEGMFEKMRLRERKGKKKLKHSARELFITERCLEKIRTELLEVLRNRYSTWKLKNSMDNRTAVLFHFTKIENELNNFERRIIQKSLENEEKEGAEDGEKKELKTEKLWKKCDKNLDFHRKNENESIEEAKTMSESFDEILRSALVLWACVLVLQNYQRISSTAATLKNKRVNQEKKYRSVLIINELTELGRKMAVEWGPIQQKVFDYVNSFQHNTIINEKEIEVAMGALDYQKMRDDVLRRKRELIRDLELFGQTEVPDHVIERKNEISVAFELASEKLAETSLMHRELTTLPRDFSLKISQTLLTHISDLQEVSSDILGTLQNPNNDDNLRAQTNNWKEKTSETWSALTDIRIQTYTLQRNQMEQLNGNAIEEIQQFRANMQEYTRRTEDLFADIEQFLGY</sequence>
<keyword evidence="4" id="KW-1185">Reference proteome</keyword>
<proteinExistence type="predicted"/>
<evidence type="ECO:0000313" key="4">
    <source>
        <dbReference type="Proteomes" id="UP000008068"/>
    </source>
</evidence>
<feature type="compositionally biased region" description="Basic and acidic residues" evidence="2">
    <location>
        <begin position="31"/>
        <end position="50"/>
    </location>
</feature>
<feature type="region of interest" description="Disordered" evidence="2">
    <location>
        <begin position="1"/>
        <end position="94"/>
    </location>
</feature>
<feature type="coiled-coil region" evidence="1">
    <location>
        <begin position="849"/>
        <end position="900"/>
    </location>
</feature>
<reference evidence="4" key="1">
    <citation type="submission" date="2011-07" db="EMBL/GenBank/DDBJ databases">
        <authorList>
            <consortium name="Caenorhabditis brenneri Sequencing and Analysis Consortium"/>
            <person name="Wilson R.K."/>
        </authorList>
    </citation>
    <scope>NUCLEOTIDE SEQUENCE [LARGE SCALE GENOMIC DNA]</scope>
    <source>
        <strain evidence="4">PB2801</strain>
    </source>
</reference>
<keyword evidence="1" id="KW-0175">Coiled coil</keyword>
<evidence type="ECO:0000313" key="3">
    <source>
        <dbReference type="EMBL" id="EGT36747.1"/>
    </source>
</evidence>
<evidence type="ECO:0000256" key="2">
    <source>
        <dbReference type="SAM" id="MobiDB-lite"/>
    </source>
</evidence>
<protein>
    <submittedName>
        <fullName evidence="3">Uncharacterized protein</fullName>
    </submittedName>
</protein>
<name>G0NSD8_CAEBE</name>
<dbReference type="InParanoid" id="G0NSD8"/>
<organism evidence="4">
    <name type="scientific">Caenorhabditis brenneri</name>
    <name type="common">Nematode worm</name>
    <dbReference type="NCBI Taxonomy" id="135651"/>
    <lineage>
        <taxon>Eukaryota</taxon>
        <taxon>Metazoa</taxon>
        <taxon>Ecdysozoa</taxon>
        <taxon>Nematoda</taxon>
        <taxon>Chromadorea</taxon>
        <taxon>Rhabditida</taxon>
        <taxon>Rhabditina</taxon>
        <taxon>Rhabditomorpha</taxon>
        <taxon>Rhabditoidea</taxon>
        <taxon>Rhabditidae</taxon>
        <taxon>Peloderinae</taxon>
        <taxon>Caenorhabditis</taxon>
    </lineage>
</organism>